<dbReference type="InterPro" id="IPR050958">
    <property type="entry name" value="Cell_Adh-Cytoskel_Orgn"/>
</dbReference>
<feature type="domain" description="Protein kinase" evidence="18">
    <location>
        <begin position="851"/>
        <end position="1119"/>
    </location>
</feature>
<keyword evidence="6" id="KW-0130">Cell adhesion</keyword>
<dbReference type="InterPro" id="IPR001245">
    <property type="entry name" value="Ser-Thr/Tyr_kinase_cat_dom"/>
</dbReference>
<dbReference type="Pfam" id="PF07714">
    <property type="entry name" value="PK_Tyr_Ser-Thr"/>
    <property type="match status" value="1"/>
</dbReference>
<gene>
    <name evidence="20" type="ORF">DPX16_10181</name>
</gene>
<dbReference type="GO" id="GO:0005886">
    <property type="term" value="C:plasma membrane"/>
    <property type="evidence" value="ECO:0007669"/>
    <property type="project" value="TreeGrafter"/>
</dbReference>
<dbReference type="Gene3D" id="3.30.200.20">
    <property type="entry name" value="Phosphorylase Kinase, domain 1"/>
    <property type="match status" value="1"/>
</dbReference>
<dbReference type="GO" id="GO:0005911">
    <property type="term" value="C:cell-cell junction"/>
    <property type="evidence" value="ECO:0007669"/>
    <property type="project" value="UniProtKB-ARBA"/>
</dbReference>
<dbReference type="InterPro" id="IPR007110">
    <property type="entry name" value="Ig-like_dom"/>
</dbReference>
<dbReference type="PROSITE" id="PS50011">
    <property type="entry name" value="PROTEIN_KINASE_DOM"/>
    <property type="match status" value="1"/>
</dbReference>
<dbReference type="GO" id="GO:0004672">
    <property type="term" value="F:protein kinase activity"/>
    <property type="evidence" value="ECO:0007669"/>
    <property type="project" value="InterPro"/>
</dbReference>
<keyword evidence="5" id="KW-0677">Repeat</keyword>
<evidence type="ECO:0000313" key="20">
    <source>
        <dbReference type="EMBL" id="ROK15877.1"/>
    </source>
</evidence>
<proteinExistence type="predicted"/>
<dbReference type="CDD" id="cd05046">
    <property type="entry name" value="PTK_CCK4"/>
    <property type="match status" value="1"/>
</dbReference>
<dbReference type="GO" id="GO:0008046">
    <property type="term" value="F:axon guidance receptor activity"/>
    <property type="evidence" value="ECO:0007669"/>
    <property type="project" value="TreeGrafter"/>
</dbReference>
<dbReference type="GO" id="GO:0050808">
    <property type="term" value="P:synapse organization"/>
    <property type="evidence" value="ECO:0007669"/>
    <property type="project" value="TreeGrafter"/>
</dbReference>
<feature type="domain" description="Ig-like" evidence="19">
    <location>
        <begin position="382"/>
        <end position="463"/>
    </location>
</feature>
<protein>
    <recommendedName>
        <fullName evidence="13">Inactive tyrosine-protein kinase 7</fullName>
    </recommendedName>
    <alternativeName>
        <fullName evidence="14">Protein-tyrosine kinase 7</fullName>
    </alternativeName>
    <alternativeName>
        <fullName evidence="15">Pseudo tyrosine kinase receptor 7</fullName>
    </alternativeName>
    <alternativeName>
        <fullName evidence="16">Tyrosine-protein kinase-like 7</fullName>
    </alternativeName>
</protein>
<dbReference type="FunFam" id="3.30.200.20:FF:000167">
    <property type="entry name" value="Putative inactive tyrosine-protein kinase 7"/>
    <property type="match status" value="1"/>
</dbReference>
<evidence type="ECO:0000256" key="12">
    <source>
        <dbReference type="ARBA" id="ARBA00023319"/>
    </source>
</evidence>
<evidence type="ECO:0000259" key="19">
    <source>
        <dbReference type="PROSITE" id="PS50835"/>
    </source>
</evidence>
<evidence type="ECO:0000256" key="16">
    <source>
        <dbReference type="ARBA" id="ARBA00083279"/>
    </source>
</evidence>
<dbReference type="CDD" id="cd00096">
    <property type="entry name" value="Ig"/>
    <property type="match status" value="1"/>
</dbReference>
<dbReference type="GO" id="GO:0007156">
    <property type="term" value="P:homophilic cell adhesion via plasma membrane adhesion molecules"/>
    <property type="evidence" value="ECO:0007669"/>
    <property type="project" value="TreeGrafter"/>
</dbReference>
<evidence type="ECO:0000256" key="5">
    <source>
        <dbReference type="ARBA" id="ARBA00022737"/>
    </source>
</evidence>
<accession>A0A3N0XXM9</accession>
<dbReference type="InterPro" id="IPR011009">
    <property type="entry name" value="Kinase-like_dom_sf"/>
</dbReference>
<evidence type="ECO:0000259" key="18">
    <source>
        <dbReference type="PROSITE" id="PS50011"/>
    </source>
</evidence>
<evidence type="ECO:0000256" key="6">
    <source>
        <dbReference type="ARBA" id="ARBA00022889"/>
    </source>
</evidence>
<evidence type="ECO:0000256" key="14">
    <source>
        <dbReference type="ARBA" id="ARBA00081457"/>
    </source>
</evidence>
<evidence type="ECO:0000256" key="4">
    <source>
        <dbReference type="ARBA" id="ARBA00022729"/>
    </source>
</evidence>
<keyword evidence="10" id="KW-0675">Receptor</keyword>
<feature type="domain" description="Ig-like" evidence="19">
    <location>
        <begin position="578"/>
        <end position="644"/>
    </location>
</feature>
<name>A0A3N0XXM9_ANAGA</name>
<dbReference type="Gene3D" id="1.10.510.10">
    <property type="entry name" value="Transferase(Phosphotransferase) domain 1"/>
    <property type="match status" value="1"/>
</dbReference>
<dbReference type="PANTHER" id="PTHR45080:SF21">
    <property type="entry name" value="INACTIVE TYROSINE-PROTEIN KINASE 7"/>
    <property type="match status" value="1"/>
</dbReference>
<keyword evidence="11" id="KW-0325">Glycoprotein</keyword>
<dbReference type="InterPro" id="IPR003599">
    <property type="entry name" value="Ig_sub"/>
</dbReference>
<dbReference type="PROSITE" id="PS50835">
    <property type="entry name" value="IG_LIKE"/>
    <property type="match status" value="7"/>
</dbReference>
<evidence type="ECO:0000256" key="1">
    <source>
        <dbReference type="ARBA" id="ARBA00004479"/>
    </source>
</evidence>
<sequence length="1125" mass="125343">MSTRLAGVVGVRVQIERRNEQPCYRGVELIGLYIAVALGLELRAAAMFDLIFIIQASSLQFSKEPKSQDALHGRSAILRCEVSDPVDVLFSWTQDGRRVQDSDRRFQEGSNLKFMAVDRHADTGNFQCVASSSATGEMVTSANASFNIKWLESGPVTMNEPASEAELEEAERIVLQCHIDGHPRPSSKWFKDGGQLGGKDRILTLNDLSPGDSGIYYCCARNAAGQVYSNHNITLNIIGVLKVTGHVTPDRCCQCHRHHIGRRPIERYCLLARPSHGATILDRSPAPLSVTCLLVDQVVLRNEEAVFHCQFRAKPPPLLQWFHDAEPVVNKSRVTVYANGTLHITQVKQRCTGVYKCVAQYGENKHVHVEAALRIAEIEDMGERMFRVFSADSRKRVSCEPPRGQPEPEVWWERTGARVPSEGRVHQRDRDLIFSPTDSSDSGIYTCVARNKAGQKQQELVVTVATSPEWIVKPQDTHIEEGQPGYLHCHSQGTPEPRVTWYRKSIPISEEGSRYKLFSNGTLRINSAEVNDGQMYSCTCVTEGGSITSHARIHILEKLKFTPIPQPSQCLQLDRESSVSCVATGRETPTIHWSRAGGADLPPHASQTNGVLHFSTVSRADGGNYTCVASSSAQGEIRAHVHLTVGVHVEFKLEPEQTTVYQGHTAVFHCQASGDPQPYVQWMLKDKLLSSSSSSRFQKMPNGSLVISDVTTDDTGLYTCIAGNTCNIRDTAAQLYVVEKPVHPPDGDEDKSQFKMFQTIALSVAVAVAYIIAVLGLMFYCKQRRKNKRLQKSRAAEEPEMECLNGGAVQMNGHRMAEMQEEVVLTNMGPSTNIEKQQSCTDKLHFPRAHLQTITTLGCGVFGEVFLAKARAIEKAEEETLVLVKSLQSREQTLQSEFRRELEMFSKLNHAHVVRLLGLCRETHPHYMILEYVDLGDLKQFLRISKSSDGKLKPHPISTKTKVSICAQVADGMQHLSNQRFVHKDLAARNCLISGQRRVKVSALSLSKDVYNSEYYHYRQAWIPLRWLPAESVFDSEFSSKSDVWAFAVLMWEVFSLGELPYAALNDQQVLEGLQAGHVSLSPPEGCPAHICSLMSRCWAPSPKERPTFSEIAQTLADVPTDTKV</sequence>
<dbReference type="FunFam" id="1.10.510.10:FF:000200">
    <property type="entry name" value="inactive tyrosine-protein kinase 7"/>
    <property type="match status" value="1"/>
</dbReference>
<dbReference type="FunFam" id="2.60.40.10:FF:000377">
    <property type="entry name" value="Protein tyrosine kinase 7 (inactive)"/>
    <property type="match status" value="1"/>
</dbReference>
<dbReference type="PROSITE" id="PS00109">
    <property type="entry name" value="PROTEIN_KINASE_TYR"/>
    <property type="match status" value="1"/>
</dbReference>
<dbReference type="SUPFAM" id="SSF56112">
    <property type="entry name" value="Protein kinase-like (PK-like)"/>
    <property type="match status" value="1"/>
</dbReference>
<dbReference type="InterPro" id="IPR003598">
    <property type="entry name" value="Ig_sub2"/>
</dbReference>
<keyword evidence="21" id="KW-1185">Reference proteome</keyword>
<dbReference type="SMART" id="SM00409">
    <property type="entry name" value="IG"/>
    <property type="match status" value="7"/>
</dbReference>
<evidence type="ECO:0000313" key="21">
    <source>
        <dbReference type="Proteomes" id="UP000281406"/>
    </source>
</evidence>
<dbReference type="InterPro" id="IPR036179">
    <property type="entry name" value="Ig-like_dom_sf"/>
</dbReference>
<dbReference type="InterPro" id="IPR000719">
    <property type="entry name" value="Prot_kinase_dom"/>
</dbReference>
<dbReference type="Pfam" id="PF13927">
    <property type="entry name" value="Ig_3"/>
    <property type="match status" value="3"/>
</dbReference>
<feature type="domain" description="Ig-like" evidence="19">
    <location>
        <begin position="649"/>
        <end position="736"/>
    </location>
</feature>
<dbReference type="PRINTS" id="PR00109">
    <property type="entry name" value="TYRKINASE"/>
</dbReference>
<keyword evidence="8 17" id="KW-0472">Membrane</keyword>
<keyword evidence="20" id="KW-0808">Transferase</keyword>
<keyword evidence="2" id="KW-0879">Wnt signaling pathway</keyword>
<feature type="domain" description="Ig-like" evidence="19">
    <location>
        <begin position="155"/>
        <end position="234"/>
    </location>
</feature>
<dbReference type="Proteomes" id="UP000281406">
    <property type="component" value="Unassembled WGS sequence"/>
</dbReference>
<feature type="transmembrane region" description="Helical" evidence="17">
    <location>
        <begin position="760"/>
        <end position="781"/>
    </location>
</feature>
<reference evidence="20 21" key="1">
    <citation type="submission" date="2018-10" db="EMBL/GenBank/DDBJ databases">
        <title>Genome assembly for a Yunnan-Guizhou Plateau 3E fish, Anabarilius grahami (Regan), and its evolutionary and genetic applications.</title>
        <authorList>
            <person name="Jiang W."/>
        </authorList>
    </citation>
    <scope>NUCLEOTIDE SEQUENCE [LARGE SCALE GENOMIC DNA]</scope>
    <source>
        <strain evidence="20">AG-KIZ</strain>
        <tissue evidence="20">Muscle</tissue>
    </source>
</reference>
<organism evidence="20 21">
    <name type="scientific">Anabarilius grahami</name>
    <name type="common">Kanglang fish</name>
    <name type="synonym">Barilius grahami</name>
    <dbReference type="NCBI Taxonomy" id="495550"/>
    <lineage>
        <taxon>Eukaryota</taxon>
        <taxon>Metazoa</taxon>
        <taxon>Chordata</taxon>
        <taxon>Craniata</taxon>
        <taxon>Vertebrata</taxon>
        <taxon>Euteleostomi</taxon>
        <taxon>Actinopterygii</taxon>
        <taxon>Neopterygii</taxon>
        <taxon>Teleostei</taxon>
        <taxon>Ostariophysi</taxon>
        <taxon>Cypriniformes</taxon>
        <taxon>Xenocyprididae</taxon>
        <taxon>Xenocypridinae</taxon>
        <taxon>Xenocypridinae incertae sedis</taxon>
        <taxon>Anabarilius</taxon>
    </lineage>
</organism>
<dbReference type="FunFam" id="2.60.40.10:FF:000402">
    <property type="entry name" value="Protein tyrosine kinase 7 (inactive)"/>
    <property type="match status" value="1"/>
</dbReference>
<dbReference type="EMBL" id="RJVU01057857">
    <property type="protein sequence ID" value="ROK15877.1"/>
    <property type="molecule type" value="Genomic_DNA"/>
</dbReference>
<dbReference type="FunFam" id="2.60.40.10:FF:000341">
    <property type="entry name" value="inactive tyrosine-protein kinase 7"/>
    <property type="match status" value="1"/>
</dbReference>
<dbReference type="PANTHER" id="PTHR45080">
    <property type="entry name" value="CONTACTIN 5"/>
    <property type="match status" value="1"/>
</dbReference>
<feature type="domain" description="Ig-like" evidence="19">
    <location>
        <begin position="59"/>
        <end position="145"/>
    </location>
</feature>
<keyword evidence="20" id="KW-0418">Kinase</keyword>
<evidence type="ECO:0000256" key="11">
    <source>
        <dbReference type="ARBA" id="ARBA00023180"/>
    </source>
</evidence>
<evidence type="ECO:0000256" key="9">
    <source>
        <dbReference type="ARBA" id="ARBA00023157"/>
    </source>
</evidence>
<keyword evidence="3 17" id="KW-0812">Transmembrane</keyword>
<dbReference type="InterPro" id="IPR013098">
    <property type="entry name" value="Ig_I-set"/>
</dbReference>
<evidence type="ECO:0000256" key="10">
    <source>
        <dbReference type="ARBA" id="ARBA00023170"/>
    </source>
</evidence>
<dbReference type="OrthoDB" id="2413561at2759"/>
<dbReference type="AlphaFoldDB" id="A0A3N0XXM9"/>
<comment type="subcellular location">
    <subcellularLocation>
        <location evidence="1">Membrane</location>
        <topology evidence="1">Single-pass type I membrane protein</topology>
    </subcellularLocation>
</comment>
<dbReference type="Gene3D" id="2.60.40.10">
    <property type="entry name" value="Immunoglobulins"/>
    <property type="match status" value="7"/>
</dbReference>
<dbReference type="FunFam" id="2.60.40.10:FF:000432">
    <property type="entry name" value="Protein tyrosine kinase 7 (inactive)"/>
    <property type="match status" value="1"/>
</dbReference>
<dbReference type="GO" id="GO:0030424">
    <property type="term" value="C:axon"/>
    <property type="evidence" value="ECO:0007669"/>
    <property type="project" value="TreeGrafter"/>
</dbReference>
<feature type="domain" description="Ig-like" evidence="19">
    <location>
        <begin position="468"/>
        <end position="554"/>
    </location>
</feature>
<keyword evidence="7 17" id="KW-1133">Transmembrane helix</keyword>
<dbReference type="GO" id="GO:0043025">
    <property type="term" value="C:neuronal cell body"/>
    <property type="evidence" value="ECO:0007669"/>
    <property type="project" value="TreeGrafter"/>
</dbReference>
<dbReference type="InterPro" id="IPR008266">
    <property type="entry name" value="Tyr_kinase_AS"/>
</dbReference>
<evidence type="ECO:0000256" key="13">
    <source>
        <dbReference type="ARBA" id="ARBA00072048"/>
    </source>
</evidence>
<evidence type="ECO:0000256" key="7">
    <source>
        <dbReference type="ARBA" id="ARBA00022989"/>
    </source>
</evidence>
<evidence type="ECO:0000256" key="15">
    <source>
        <dbReference type="ARBA" id="ARBA00081992"/>
    </source>
</evidence>
<keyword evidence="9" id="KW-1015">Disulfide bond</keyword>
<feature type="domain" description="Ig-like" evidence="19">
    <location>
        <begin position="285"/>
        <end position="374"/>
    </location>
</feature>
<evidence type="ECO:0000256" key="8">
    <source>
        <dbReference type="ARBA" id="ARBA00023136"/>
    </source>
</evidence>
<dbReference type="InterPro" id="IPR013783">
    <property type="entry name" value="Ig-like_fold"/>
</dbReference>
<keyword evidence="4" id="KW-0732">Signal</keyword>
<dbReference type="GO" id="GO:0005524">
    <property type="term" value="F:ATP binding"/>
    <property type="evidence" value="ECO:0007669"/>
    <property type="project" value="InterPro"/>
</dbReference>
<evidence type="ECO:0000256" key="17">
    <source>
        <dbReference type="SAM" id="Phobius"/>
    </source>
</evidence>
<evidence type="ECO:0000256" key="2">
    <source>
        <dbReference type="ARBA" id="ARBA00022687"/>
    </source>
</evidence>
<dbReference type="SMART" id="SM00408">
    <property type="entry name" value="IGc2"/>
    <property type="match status" value="7"/>
</dbReference>
<dbReference type="SUPFAM" id="SSF48726">
    <property type="entry name" value="Immunoglobulin"/>
    <property type="match status" value="7"/>
</dbReference>
<dbReference type="Pfam" id="PF07679">
    <property type="entry name" value="I-set"/>
    <property type="match status" value="4"/>
</dbReference>
<evidence type="ECO:0000256" key="3">
    <source>
        <dbReference type="ARBA" id="ARBA00022692"/>
    </source>
</evidence>
<dbReference type="GO" id="GO:0016055">
    <property type="term" value="P:Wnt signaling pathway"/>
    <property type="evidence" value="ECO:0007669"/>
    <property type="project" value="UniProtKB-KW"/>
</dbReference>
<comment type="caution">
    <text evidence="20">The sequence shown here is derived from an EMBL/GenBank/DDBJ whole genome shotgun (WGS) entry which is preliminary data.</text>
</comment>
<keyword evidence="12" id="KW-0393">Immunoglobulin domain</keyword>
<dbReference type="FunFam" id="2.60.40.10:FF:000343">
    <property type="entry name" value="inactive tyrosine-protein kinase 7"/>
    <property type="match status" value="1"/>
</dbReference>